<dbReference type="Gene3D" id="3.80.10.10">
    <property type="entry name" value="Ribonuclease Inhibitor"/>
    <property type="match status" value="1"/>
</dbReference>
<feature type="domain" description="Leucine-rich repeat-containing N-terminal plant-type" evidence="3">
    <location>
        <begin position="44"/>
        <end position="76"/>
    </location>
</feature>
<evidence type="ECO:0000259" key="3">
    <source>
        <dbReference type="Pfam" id="PF08263"/>
    </source>
</evidence>
<accession>A0ABC8UWU0</accession>
<dbReference type="EMBL" id="CAUOFW020009379">
    <property type="protein sequence ID" value="CAK9185551.1"/>
    <property type="molecule type" value="Genomic_DNA"/>
</dbReference>
<evidence type="ECO:0000313" key="4">
    <source>
        <dbReference type="EMBL" id="CAK9185551.1"/>
    </source>
</evidence>
<protein>
    <recommendedName>
        <fullName evidence="3">Leucine-rich repeat-containing N-terminal plant-type domain-containing protein</fullName>
    </recommendedName>
</protein>
<name>A0ABC8UWU0_9AQUA</name>
<dbReference type="InterPro" id="IPR032675">
    <property type="entry name" value="LRR_dom_sf"/>
</dbReference>
<gene>
    <name evidence="4" type="ORF">ILEXP_LOCUS55966</name>
</gene>
<comment type="caution">
    <text evidence="4">The sequence shown here is derived from an EMBL/GenBank/DDBJ whole genome shotgun (WGS) entry which is preliminary data.</text>
</comment>
<feature type="non-terminal residue" evidence="4">
    <location>
        <position position="1"/>
    </location>
</feature>
<evidence type="ECO:0000256" key="2">
    <source>
        <dbReference type="ARBA" id="ARBA00022737"/>
    </source>
</evidence>
<keyword evidence="1" id="KW-0433">Leucine-rich repeat</keyword>
<reference evidence="4 5" key="1">
    <citation type="submission" date="2024-02" db="EMBL/GenBank/DDBJ databases">
        <authorList>
            <person name="Vignale AGUSTIN F."/>
            <person name="Sosa J E."/>
            <person name="Modenutti C."/>
        </authorList>
    </citation>
    <scope>NUCLEOTIDE SEQUENCE [LARGE SCALE GENOMIC DNA]</scope>
</reference>
<dbReference type="Proteomes" id="UP001642360">
    <property type="component" value="Unassembled WGS sequence"/>
</dbReference>
<sequence>TEYKHGVLSDVNSIKSKQKERLMASPRYSVPFFLLSIIVSLARSEDAQALLELKYSLDPSNSLQWQGIDVCKWRGIKECQQGRVTEKKCQSDDISSVTATAPWLGFSLE</sequence>
<evidence type="ECO:0000313" key="5">
    <source>
        <dbReference type="Proteomes" id="UP001642360"/>
    </source>
</evidence>
<dbReference type="InterPro" id="IPR013210">
    <property type="entry name" value="LRR_N_plant-typ"/>
</dbReference>
<proteinExistence type="predicted"/>
<keyword evidence="2" id="KW-0677">Repeat</keyword>
<dbReference type="AlphaFoldDB" id="A0ABC8UWU0"/>
<evidence type="ECO:0000256" key="1">
    <source>
        <dbReference type="ARBA" id="ARBA00022614"/>
    </source>
</evidence>
<organism evidence="4 5">
    <name type="scientific">Ilex paraguariensis</name>
    <name type="common">yerba mate</name>
    <dbReference type="NCBI Taxonomy" id="185542"/>
    <lineage>
        <taxon>Eukaryota</taxon>
        <taxon>Viridiplantae</taxon>
        <taxon>Streptophyta</taxon>
        <taxon>Embryophyta</taxon>
        <taxon>Tracheophyta</taxon>
        <taxon>Spermatophyta</taxon>
        <taxon>Magnoliopsida</taxon>
        <taxon>eudicotyledons</taxon>
        <taxon>Gunneridae</taxon>
        <taxon>Pentapetalae</taxon>
        <taxon>asterids</taxon>
        <taxon>campanulids</taxon>
        <taxon>Aquifoliales</taxon>
        <taxon>Aquifoliaceae</taxon>
        <taxon>Ilex</taxon>
    </lineage>
</organism>
<dbReference type="Pfam" id="PF08263">
    <property type="entry name" value="LRRNT_2"/>
    <property type="match status" value="1"/>
</dbReference>
<keyword evidence="5" id="KW-1185">Reference proteome</keyword>